<dbReference type="GO" id="GO:0008173">
    <property type="term" value="F:RNA methyltransferase activity"/>
    <property type="evidence" value="ECO:0007669"/>
    <property type="project" value="InterPro"/>
</dbReference>
<dbReference type="GO" id="GO:0032259">
    <property type="term" value="P:methylation"/>
    <property type="evidence" value="ECO:0007669"/>
    <property type="project" value="UniProtKB-KW"/>
</dbReference>
<evidence type="ECO:0000256" key="1">
    <source>
        <dbReference type="ARBA" id="ARBA00007228"/>
    </source>
</evidence>
<evidence type="ECO:0000259" key="4">
    <source>
        <dbReference type="SMART" id="SM00967"/>
    </source>
</evidence>
<organism evidence="5">
    <name type="scientific">Caldicellulosiruptor owensensis</name>
    <dbReference type="NCBI Taxonomy" id="55205"/>
    <lineage>
        <taxon>Bacteria</taxon>
        <taxon>Bacillati</taxon>
        <taxon>Bacillota</taxon>
        <taxon>Bacillota incertae sedis</taxon>
        <taxon>Caldicellulosiruptorales</taxon>
        <taxon>Caldicellulosiruptoraceae</taxon>
        <taxon>Caldicellulosiruptor</taxon>
    </lineage>
</organism>
<evidence type="ECO:0000313" key="5">
    <source>
        <dbReference type="EMBL" id="HHS02903.1"/>
    </source>
</evidence>
<dbReference type="GO" id="GO:0003723">
    <property type="term" value="F:RNA binding"/>
    <property type="evidence" value="ECO:0007669"/>
    <property type="project" value="InterPro"/>
</dbReference>
<dbReference type="InterPro" id="IPR029028">
    <property type="entry name" value="Alpha/beta_knot_MTases"/>
</dbReference>
<gene>
    <name evidence="5" type="primary">rlmB</name>
    <name evidence="5" type="ORF">ENL71_10670</name>
</gene>
<evidence type="ECO:0000256" key="2">
    <source>
        <dbReference type="ARBA" id="ARBA00022603"/>
    </source>
</evidence>
<dbReference type="Gene3D" id="3.40.1280.10">
    <property type="match status" value="1"/>
</dbReference>
<dbReference type="SUPFAM" id="SSF55315">
    <property type="entry name" value="L30e-like"/>
    <property type="match status" value="1"/>
</dbReference>
<feature type="domain" description="RNA 2-O ribose methyltransferase substrate binding" evidence="4">
    <location>
        <begin position="3"/>
        <end position="78"/>
    </location>
</feature>
<keyword evidence="2 5" id="KW-0489">Methyltransferase</keyword>
<dbReference type="GO" id="GO:0005829">
    <property type="term" value="C:cytosol"/>
    <property type="evidence" value="ECO:0007669"/>
    <property type="project" value="TreeGrafter"/>
</dbReference>
<dbReference type="AlphaFoldDB" id="A0A7C5V5H5"/>
<dbReference type="FunFam" id="3.40.1280.10:FF:000008">
    <property type="entry name" value="Group 3 RNA methyltransferase TrmH"/>
    <property type="match status" value="1"/>
</dbReference>
<comment type="caution">
    <text evidence="5">The sequence shown here is derived from an EMBL/GenBank/DDBJ whole genome shotgun (WGS) entry which is preliminary data.</text>
</comment>
<proteinExistence type="inferred from homology"/>
<dbReference type="SUPFAM" id="SSF75217">
    <property type="entry name" value="alpha/beta knot"/>
    <property type="match status" value="1"/>
</dbReference>
<dbReference type="CDD" id="cd18103">
    <property type="entry name" value="SpoU-like_RlmB"/>
    <property type="match status" value="1"/>
</dbReference>
<dbReference type="NCBIfam" id="TIGR00186">
    <property type="entry name" value="rRNA_methyl_3"/>
    <property type="match status" value="1"/>
</dbReference>
<dbReference type="Gene3D" id="3.30.1330.30">
    <property type="match status" value="1"/>
</dbReference>
<name>A0A7C5V5H5_9FIRM</name>
<reference evidence="5" key="1">
    <citation type="journal article" date="2020" name="mSystems">
        <title>Genome- and Community-Level Interaction Insights into Carbon Utilization and Element Cycling Functions of Hydrothermarchaeota in Hydrothermal Sediment.</title>
        <authorList>
            <person name="Zhou Z."/>
            <person name="Liu Y."/>
            <person name="Xu W."/>
            <person name="Pan J."/>
            <person name="Luo Z.H."/>
            <person name="Li M."/>
        </authorList>
    </citation>
    <scope>NUCLEOTIDE SEQUENCE [LARGE SCALE GENOMIC DNA]</scope>
    <source>
        <strain evidence="5">SpSt-102</strain>
    </source>
</reference>
<comment type="similarity">
    <text evidence="1">Belongs to the class IV-like SAM-binding methyltransferase superfamily. RNA methyltransferase TrmH family.</text>
</comment>
<dbReference type="PANTHER" id="PTHR46429:SF1">
    <property type="entry name" value="23S RRNA (GUANOSINE-2'-O-)-METHYLTRANSFERASE RLMB"/>
    <property type="match status" value="1"/>
</dbReference>
<dbReference type="GO" id="GO:0006396">
    <property type="term" value="P:RNA processing"/>
    <property type="evidence" value="ECO:0007669"/>
    <property type="project" value="InterPro"/>
</dbReference>
<dbReference type="InterPro" id="IPR001537">
    <property type="entry name" value="SpoU_MeTrfase"/>
</dbReference>
<keyword evidence="3 5" id="KW-0808">Transferase</keyword>
<accession>A0A7C5V5H5</accession>
<dbReference type="EMBL" id="DRUZ01000122">
    <property type="protein sequence ID" value="HHS02903.1"/>
    <property type="molecule type" value="Genomic_DNA"/>
</dbReference>
<dbReference type="InterPro" id="IPR013123">
    <property type="entry name" value="SpoU_subst-bd"/>
</dbReference>
<dbReference type="InterPro" id="IPR029064">
    <property type="entry name" value="Ribosomal_eL30-like_sf"/>
</dbReference>
<evidence type="ECO:0000256" key="3">
    <source>
        <dbReference type="ARBA" id="ARBA00022679"/>
    </source>
</evidence>
<dbReference type="PANTHER" id="PTHR46429">
    <property type="entry name" value="23S RRNA (GUANOSINE-2'-O-)-METHYLTRANSFERASE RLMB"/>
    <property type="match status" value="1"/>
</dbReference>
<dbReference type="Pfam" id="PF08032">
    <property type="entry name" value="SpoU_sub_bind"/>
    <property type="match status" value="1"/>
</dbReference>
<protein>
    <submittedName>
        <fullName evidence="5">23S rRNA (Guanosine(2251)-2'-O)-methyltransferase RlmB</fullName>
    </submittedName>
</protein>
<dbReference type="InterPro" id="IPR004441">
    <property type="entry name" value="rRNA_MeTrfase_TrmH"/>
</dbReference>
<dbReference type="SMART" id="SM00967">
    <property type="entry name" value="SpoU_sub_bind"/>
    <property type="match status" value="1"/>
</dbReference>
<sequence length="253" mass="27530">MRTIEGKNPVKEALRGGAKITEVYISNSAKDKETAQIIDLCREKGVVVKFVDKNKIDKMAQTKNPQGVIAIAQEFEYCDTDDILLEARKKGEAAFLVLLDGITDPQNFGSIIRSAHLCGAHGIVIEARNSCPVTPAVEKASAGAVEYMKIARVVNLRRTIEELKEKGVWVFAADASSPKPVYECDFTIPTCIVIGSEGKGISRLVKEGADFLIKIPQKGYINSFNASVAAGIIFFEVLKQRLKEGEIKGALDG</sequence>
<dbReference type="InterPro" id="IPR029026">
    <property type="entry name" value="tRNA_m1G_MTases_N"/>
</dbReference>
<dbReference type="Pfam" id="PF00588">
    <property type="entry name" value="SpoU_methylase"/>
    <property type="match status" value="1"/>
</dbReference>